<feature type="region of interest" description="Disordered" evidence="1">
    <location>
        <begin position="1"/>
        <end position="38"/>
    </location>
</feature>
<feature type="transmembrane region" description="Helical" evidence="2">
    <location>
        <begin position="204"/>
        <end position="223"/>
    </location>
</feature>
<evidence type="ECO:0000313" key="4">
    <source>
        <dbReference type="EMBL" id="RXK36561.1"/>
    </source>
</evidence>
<keyword evidence="2" id="KW-0812">Transmembrane</keyword>
<dbReference type="PANTHER" id="PTHR42028">
    <property type="entry name" value="CHROMOSOME 1, WHOLE GENOME SHOTGUN SEQUENCE"/>
    <property type="match status" value="1"/>
</dbReference>
<keyword evidence="2" id="KW-0472">Membrane</keyword>
<dbReference type="OrthoDB" id="2435509at2759"/>
<dbReference type="EMBL" id="SDIL01000093">
    <property type="protein sequence ID" value="RXK36561.1"/>
    <property type="molecule type" value="Genomic_DNA"/>
</dbReference>
<accession>A0A4Q1BGE1</accession>
<feature type="domain" description="DUF7137" evidence="3">
    <location>
        <begin position="42"/>
        <end position="185"/>
    </location>
</feature>
<name>A0A4Q1BGE1_TREME</name>
<gene>
    <name evidence="4" type="ORF">M231_06171</name>
</gene>
<organism evidence="4 5">
    <name type="scientific">Tremella mesenterica</name>
    <name type="common">Jelly fungus</name>
    <dbReference type="NCBI Taxonomy" id="5217"/>
    <lineage>
        <taxon>Eukaryota</taxon>
        <taxon>Fungi</taxon>
        <taxon>Dikarya</taxon>
        <taxon>Basidiomycota</taxon>
        <taxon>Agaricomycotina</taxon>
        <taxon>Tremellomycetes</taxon>
        <taxon>Tremellales</taxon>
        <taxon>Tremellaceae</taxon>
        <taxon>Tremella</taxon>
    </lineage>
</organism>
<keyword evidence="2" id="KW-1133">Transmembrane helix</keyword>
<reference evidence="4 5" key="1">
    <citation type="submission" date="2016-06" db="EMBL/GenBank/DDBJ databases">
        <title>Evolution of pathogenesis and genome organization in the Tremellales.</title>
        <authorList>
            <person name="Cuomo C."/>
            <person name="Litvintseva A."/>
            <person name="Heitman J."/>
            <person name="Chen Y."/>
            <person name="Sun S."/>
            <person name="Springer D."/>
            <person name="Dromer F."/>
            <person name="Young S."/>
            <person name="Zeng Q."/>
            <person name="Chapman S."/>
            <person name="Gujja S."/>
            <person name="Saif S."/>
            <person name="Birren B."/>
        </authorList>
    </citation>
    <scope>NUCLEOTIDE SEQUENCE [LARGE SCALE GENOMIC DNA]</scope>
    <source>
        <strain evidence="4 5">ATCC 28783</strain>
    </source>
</reference>
<dbReference type="InParanoid" id="A0A4Q1BGE1"/>
<dbReference type="PANTHER" id="PTHR42028:SF1">
    <property type="entry name" value="YALI0E30657P"/>
    <property type="match status" value="1"/>
</dbReference>
<dbReference type="AlphaFoldDB" id="A0A4Q1BGE1"/>
<evidence type="ECO:0000256" key="1">
    <source>
        <dbReference type="SAM" id="MobiDB-lite"/>
    </source>
</evidence>
<dbReference type="Proteomes" id="UP000289152">
    <property type="component" value="Unassembled WGS sequence"/>
</dbReference>
<evidence type="ECO:0000313" key="5">
    <source>
        <dbReference type="Proteomes" id="UP000289152"/>
    </source>
</evidence>
<comment type="caution">
    <text evidence="4">The sequence shown here is derived from an EMBL/GenBank/DDBJ whole genome shotgun (WGS) entry which is preliminary data.</text>
</comment>
<protein>
    <recommendedName>
        <fullName evidence="3">DUF7137 domain-containing protein</fullName>
    </recommendedName>
</protein>
<dbReference type="InterPro" id="IPR055561">
    <property type="entry name" value="DUF7137"/>
</dbReference>
<dbReference type="OMA" id="TWDLWSY"/>
<dbReference type="STRING" id="5217.A0A4Q1BGE1"/>
<dbReference type="Pfam" id="PF23585">
    <property type="entry name" value="DUF7137"/>
    <property type="match status" value="1"/>
</dbReference>
<keyword evidence="5" id="KW-1185">Reference proteome</keyword>
<proteinExistence type="predicted"/>
<evidence type="ECO:0000256" key="2">
    <source>
        <dbReference type="SAM" id="Phobius"/>
    </source>
</evidence>
<sequence length="225" mass="23069">MSSGSAQPSASGSASASGSRVSGSASSNSSSTSTSSISIPGTAAAGGVYVTQPPTTASASYYKIASEENITFGWNLTSLYVQPKSLTVIASCSANGNTYPVGPTGGTGNVLPGNATQVIWNPWQAEQVPGATPFAQATYVLKIWDERGPGVPVKGGYLSDYSGTQFAMYRPGSYTPLASGWTCTTCDGHVPSLDAALSALSEPAGIMVFTSLLITLFTAWNILRR</sequence>
<evidence type="ECO:0000259" key="3">
    <source>
        <dbReference type="Pfam" id="PF23585"/>
    </source>
</evidence>
<dbReference type="VEuPathDB" id="FungiDB:TREMEDRAFT_36520"/>